<proteinExistence type="predicted"/>
<evidence type="ECO:0000313" key="2">
    <source>
        <dbReference type="Proteomes" id="UP000608522"/>
    </source>
</evidence>
<protein>
    <submittedName>
        <fullName evidence="1">Uncharacterized protein</fullName>
    </submittedName>
</protein>
<organism evidence="1 2">
    <name type="scientific">Streptomyces spororaveus</name>
    <dbReference type="NCBI Taxonomy" id="284039"/>
    <lineage>
        <taxon>Bacteria</taxon>
        <taxon>Bacillati</taxon>
        <taxon>Actinomycetota</taxon>
        <taxon>Actinomycetes</taxon>
        <taxon>Kitasatosporales</taxon>
        <taxon>Streptomycetaceae</taxon>
        <taxon>Streptomyces</taxon>
    </lineage>
</organism>
<name>A0ABQ3TJL2_9ACTN</name>
<sequence length="88" mass="9385">MTLDAYGAFMTYTDGFGYSEYTADKRGAEAPRQPGFARLLGDCARMAPHWAVPAGPRPLRVAPSQIHGISVPPASARLIASTSVYGDQ</sequence>
<gene>
    <name evidence="1" type="ORF">Sspor_61030</name>
</gene>
<dbReference type="Proteomes" id="UP000608522">
    <property type="component" value="Unassembled WGS sequence"/>
</dbReference>
<keyword evidence="2" id="KW-1185">Reference proteome</keyword>
<reference evidence="2" key="1">
    <citation type="submission" date="2023-07" db="EMBL/GenBank/DDBJ databases">
        <title>Whole genome shotgun sequence of Streptomyces spororaveus NBRC 15456.</title>
        <authorList>
            <person name="Komaki H."/>
            <person name="Tamura T."/>
        </authorList>
    </citation>
    <scope>NUCLEOTIDE SEQUENCE [LARGE SCALE GENOMIC DNA]</scope>
    <source>
        <strain evidence="2">NBRC 15456</strain>
    </source>
</reference>
<evidence type="ECO:0000313" key="1">
    <source>
        <dbReference type="EMBL" id="GHI80542.1"/>
    </source>
</evidence>
<comment type="caution">
    <text evidence="1">The sequence shown here is derived from an EMBL/GenBank/DDBJ whole genome shotgun (WGS) entry which is preliminary data.</text>
</comment>
<dbReference type="EMBL" id="BNED01000005">
    <property type="protein sequence ID" value="GHI80542.1"/>
    <property type="molecule type" value="Genomic_DNA"/>
</dbReference>
<accession>A0ABQ3TJL2</accession>